<dbReference type="Proteomes" id="UP001476247">
    <property type="component" value="Unassembled WGS sequence"/>
</dbReference>
<evidence type="ECO:0000313" key="2">
    <source>
        <dbReference type="EMBL" id="GAA5806617.1"/>
    </source>
</evidence>
<feature type="domain" description="Endonuclease/exonuclease/phosphatase" evidence="1">
    <location>
        <begin position="11"/>
        <end position="98"/>
    </location>
</feature>
<proteinExistence type="predicted"/>
<name>A0ABP9YIC7_9FUNG</name>
<evidence type="ECO:0000313" key="3">
    <source>
        <dbReference type="Proteomes" id="UP001476247"/>
    </source>
</evidence>
<keyword evidence="3" id="KW-1185">Reference proteome</keyword>
<accession>A0ABP9YIC7</accession>
<comment type="caution">
    <text evidence="2">The sequence shown here is derived from an EMBL/GenBank/DDBJ whole genome shotgun (WGS) entry which is preliminary data.</text>
</comment>
<dbReference type="Pfam" id="PF14529">
    <property type="entry name" value="Exo_endo_phos_2"/>
    <property type="match status" value="1"/>
</dbReference>
<protein>
    <recommendedName>
        <fullName evidence="1">Endonuclease/exonuclease/phosphatase domain-containing protein</fullName>
    </recommendedName>
</protein>
<sequence>MAALDSVPLHQNTILCGDFNARLFTLTGDTASNARGTQFKTWLEDREMSVLNATLAYGLPTFRRMMQDVEHTSIIDLFITNNLNILQRPAITMGSDHCLSSFTFDLDLDVNDTNDPQTVNPRRTWKLSKLREADVCVEYVRQFKIKADPIHDTLSKVCRRLTDCPATAVSPNFDAIHNILCSTIYSALDSTVGNKPQRAPHHKKYWTTCGKWECRIKIYI</sequence>
<dbReference type="InterPro" id="IPR036691">
    <property type="entry name" value="Endo/exonu/phosph_ase_sf"/>
</dbReference>
<organism evidence="2 3">
    <name type="scientific">Helicostylum pulchrum</name>
    <dbReference type="NCBI Taxonomy" id="562976"/>
    <lineage>
        <taxon>Eukaryota</taxon>
        <taxon>Fungi</taxon>
        <taxon>Fungi incertae sedis</taxon>
        <taxon>Mucoromycota</taxon>
        <taxon>Mucoromycotina</taxon>
        <taxon>Mucoromycetes</taxon>
        <taxon>Mucorales</taxon>
        <taxon>Mucorineae</taxon>
        <taxon>Mucoraceae</taxon>
        <taxon>Helicostylum</taxon>
    </lineage>
</organism>
<reference evidence="2 3" key="1">
    <citation type="submission" date="2024-04" db="EMBL/GenBank/DDBJ databases">
        <title>genome sequences of Mucor flavus KT1a and Helicostylum pulchrum KT1b strains isolation_sourced from the surface of a dry-aged beef.</title>
        <authorList>
            <person name="Toyotome T."/>
            <person name="Hosono M."/>
            <person name="Torimaru M."/>
            <person name="Fukuda K."/>
            <person name="Mikami N."/>
        </authorList>
    </citation>
    <scope>NUCLEOTIDE SEQUENCE [LARGE SCALE GENOMIC DNA]</scope>
    <source>
        <strain evidence="2 3">KT1b</strain>
    </source>
</reference>
<evidence type="ECO:0000259" key="1">
    <source>
        <dbReference type="Pfam" id="PF14529"/>
    </source>
</evidence>
<gene>
    <name evidence="2" type="ORF">HPULCUR_012158</name>
</gene>
<dbReference type="Gene3D" id="3.60.10.10">
    <property type="entry name" value="Endonuclease/exonuclease/phosphatase"/>
    <property type="match status" value="1"/>
</dbReference>
<dbReference type="InterPro" id="IPR005135">
    <property type="entry name" value="Endo/exonuclease/phosphatase"/>
</dbReference>
<dbReference type="SUPFAM" id="SSF56219">
    <property type="entry name" value="DNase I-like"/>
    <property type="match status" value="1"/>
</dbReference>
<dbReference type="EMBL" id="BAABUJ010000079">
    <property type="protein sequence ID" value="GAA5806617.1"/>
    <property type="molecule type" value="Genomic_DNA"/>
</dbReference>